<dbReference type="NCBIfam" id="TIGR04056">
    <property type="entry name" value="OMP_RagA_SusC"/>
    <property type="match status" value="1"/>
</dbReference>
<keyword evidence="4 7" id="KW-0812">Transmembrane</keyword>
<reference evidence="10" key="1">
    <citation type="journal article" date="2019" name="Int. J. Syst. Evol. Microbiol.">
        <title>The Global Catalogue of Microorganisms (GCM) 10K type strain sequencing project: providing services to taxonomists for standard genome sequencing and annotation.</title>
        <authorList>
            <consortium name="The Broad Institute Genomics Platform"/>
            <consortium name="The Broad Institute Genome Sequencing Center for Infectious Disease"/>
            <person name="Wu L."/>
            <person name="Ma J."/>
        </authorList>
    </citation>
    <scope>NUCLEOTIDE SEQUENCE [LARGE SCALE GENOMIC DNA]</scope>
    <source>
        <strain evidence="10">JCM 16704</strain>
    </source>
</reference>
<dbReference type="InterPro" id="IPR012910">
    <property type="entry name" value="Plug_dom"/>
</dbReference>
<name>A0ABP7YDS9_9SPHI</name>
<dbReference type="InterPro" id="IPR008969">
    <property type="entry name" value="CarboxyPept-like_regulatory"/>
</dbReference>
<evidence type="ECO:0000256" key="6">
    <source>
        <dbReference type="ARBA" id="ARBA00023237"/>
    </source>
</evidence>
<keyword evidence="10" id="KW-1185">Reference proteome</keyword>
<keyword evidence="5 7" id="KW-0472">Membrane</keyword>
<gene>
    <name evidence="9" type="ORF">GCM10022216_07370</name>
</gene>
<dbReference type="PROSITE" id="PS52016">
    <property type="entry name" value="TONB_DEPENDENT_REC_3"/>
    <property type="match status" value="1"/>
</dbReference>
<evidence type="ECO:0000256" key="5">
    <source>
        <dbReference type="ARBA" id="ARBA00023136"/>
    </source>
</evidence>
<dbReference type="Pfam" id="PF13715">
    <property type="entry name" value="CarbopepD_reg_2"/>
    <property type="match status" value="1"/>
</dbReference>
<organism evidence="9 10">
    <name type="scientific">Sphingobacterium kyonggiense</name>
    <dbReference type="NCBI Taxonomy" id="714075"/>
    <lineage>
        <taxon>Bacteria</taxon>
        <taxon>Pseudomonadati</taxon>
        <taxon>Bacteroidota</taxon>
        <taxon>Sphingobacteriia</taxon>
        <taxon>Sphingobacteriales</taxon>
        <taxon>Sphingobacteriaceae</taxon>
        <taxon>Sphingobacterium</taxon>
    </lineage>
</organism>
<evidence type="ECO:0000256" key="2">
    <source>
        <dbReference type="ARBA" id="ARBA00022448"/>
    </source>
</evidence>
<accession>A0ABP7YDS9</accession>
<evidence type="ECO:0000256" key="1">
    <source>
        <dbReference type="ARBA" id="ARBA00004571"/>
    </source>
</evidence>
<keyword evidence="3 7" id="KW-1134">Transmembrane beta strand</keyword>
<evidence type="ECO:0000256" key="4">
    <source>
        <dbReference type="ARBA" id="ARBA00022692"/>
    </source>
</evidence>
<dbReference type="InterPro" id="IPR023996">
    <property type="entry name" value="TonB-dep_OMP_SusC/RagA"/>
</dbReference>
<protein>
    <submittedName>
        <fullName evidence="9">SusC/RagA family TonB-linked outer membrane protein</fullName>
    </submittedName>
</protein>
<sequence>MTGPDGSPLGGVTIVEKGKSNQTSSNASGNFTINVSDGATLVFRSIGFVTAERQVTGSTLNVSLREDKSAIDEVVVTAFGIERDRKSLGYSTPKVSGEEVAETQREAFFNGLQGRVPGLTVNSSNGLPGASAQIVLRGFVSISGDNNALIVIDGVPVDNSTVNEHDMVHDGTNRENDYSNRGIDINPEDIESYVIMKGAEATAMYGSQGAGGAILITTKKGKAGKATVSYSYSGRIEKPYRYPDRQYVYSQGTNGVYTGTSAYAMGPKFKEGEHLFKDNAQNFFRTGFNHKHNATIEGGSDAITYRWSNEYFDNYGVVPNTAYQRFTSRLTGTTKINNKIDVNTTFSYMDSHNDKANKGDAGYLMTLLRFNPRWDVRDWIDEGGNRVLHSSDIYNELDNPFWDSYKNSAYDDVNRILGNTQFNYKPNKWLSLQTTIGLDYSFTNGFKIYHGQSYNGSGNSSDPDLGEMYVYTRTANILTGTFRASTRHSFFEKNFSLQTNLTANVYNYYYNTDSQYGRKMYDPNFYNINNTDPEERKAKNNIDRKRNIGVGLQAIIGYKSLLYLTLTERVEGASRLMPNNPVYTYPSASIAFNFTDISGIKENLSWLDEGKLRASISRTGKEPFRSYATRSNLETQMTSGGGFAYSVYGGNADLFIETTEDVEFGTELSFFKRKFTLDYTHYRRRSIDQIFQPRLSYATGFILKTINGGVVESKGHEIQANVVPIERKNFKWNLTFNFTQQENIVKSLAKDLPETYDSDTWLTGGVRSAVFIGKSMGAISATQFKRNDRGDILINPQSGLPLLPTESSFGYVGDRIPDFTLGIVNKFRYKDFTLNFLWDTRFGGDVYNLLDYRLYTLGLSHQTLDREQPRVVQGVLEDGLENTANPTPNNIAITPYYSSGYYYSSVTGEKFVEKDIWTVRLRDITLEYRLPRNKIPFLGSKSDLSFFCTMTDLVLFTNYTGLDPESNSNTPGIGGIGGYGIDYGNMTRPIGVNFGLRLKL</sequence>
<dbReference type="InterPro" id="IPR037066">
    <property type="entry name" value="Plug_dom_sf"/>
</dbReference>
<feature type="domain" description="TonB-dependent receptor plug" evidence="8">
    <location>
        <begin position="88"/>
        <end position="213"/>
    </location>
</feature>
<evidence type="ECO:0000259" key="8">
    <source>
        <dbReference type="Pfam" id="PF07715"/>
    </source>
</evidence>
<dbReference type="EMBL" id="BAAAZI010000004">
    <property type="protein sequence ID" value="GAA4134406.1"/>
    <property type="molecule type" value="Genomic_DNA"/>
</dbReference>
<dbReference type="InterPro" id="IPR036942">
    <property type="entry name" value="Beta-barrel_TonB_sf"/>
</dbReference>
<dbReference type="Proteomes" id="UP001500101">
    <property type="component" value="Unassembled WGS sequence"/>
</dbReference>
<dbReference type="SUPFAM" id="SSF56935">
    <property type="entry name" value="Porins"/>
    <property type="match status" value="1"/>
</dbReference>
<dbReference type="InterPro" id="IPR039426">
    <property type="entry name" value="TonB-dep_rcpt-like"/>
</dbReference>
<comment type="caution">
    <text evidence="9">The sequence shown here is derived from an EMBL/GenBank/DDBJ whole genome shotgun (WGS) entry which is preliminary data.</text>
</comment>
<dbReference type="Gene3D" id="2.170.130.10">
    <property type="entry name" value="TonB-dependent receptor, plug domain"/>
    <property type="match status" value="1"/>
</dbReference>
<comment type="similarity">
    <text evidence="7">Belongs to the TonB-dependent receptor family.</text>
</comment>
<keyword evidence="2 7" id="KW-0813">Transport</keyword>
<evidence type="ECO:0000313" key="10">
    <source>
        <dbReference type="Proteomes" id="UP001500101"/>
    </source>
</evidence>
<evidence type="ECO:0000256" key="7">
    <source>
        <dbReference type="PROSITE-ProRule" id="PRU01360"/>
    </source>
</evidence>
<dbReference type="Pfam" id="PF07715">
    <property type="entry name" value="Plug"/>
    <property type="match status" value="1"/>
</dbReference>
<dbReference type="SUPFAM" id="SSF49464">
    <property type="entry name" value="Carboxypeptidase regulatory domain-like"/>
    <property type="match status" value="1"/>
</dbReference>
<evidence type="ECO:0000256" key="3">
    <source>
        <dbReference type="ARBA" id="ARBA00022452"/>
    </source>
</evidence>
<proteinExistence type="inferred from homology"/>
<comment type="subcellular location">
    <subcellularLocation>
        <location evidence="1 7">Cell outer membrane</location>
        <topology evidence="1 7">Multi-pass membrane protein</topology>
    </subcellularLocation>
</comment>
<evidence type="ECO:0000313" key="9">
    <source>
        <dbReference type="EMBL" id="GAA4134406.1"/>
    </source>
</evidence>
<keyword evidence="6 7" id="KW-0998">Cell outer membrane</keyword>
<dbReference type="Gene3D" id="2.40.170.20">
    <property type="entry name" value="TonB-dependent receptor, beta-barrel domain"/>
    <property type="match status" value="1"/>
</dbReference>